<dbReference type="PANTHER" id="PTHR46310:SF7">
    <property type="entry name" value="AMIDASE 1"/>
    <property type="match status" value="1"/>
</dbReference>
<dbReference type="Proteomes" id="UP000799770">
    <property type="component" value="Unassembled WGS sequence"/>
</dbReference>
<dbReference type="InterPro" id="IPR023631">
    <property type="entry name" value="Amidase_dom"/>
</dbReference>
<name>A0A6A5YTT5_9PLEO</name>
<evidence type="ECO:0000313" key="3">
    <source>
        <dbReference type="Proteomes" id="UP000799770"/>
    </source>
</evidence>
<feature type="domain" description="Amidase" evidence="1">
    <location>
        <begin position="33"/>
        <end position="250"/>
    </location>
</feature>
<keyword evidence="3" id="KW-1185">Reference proteome</keyword>
<dbReference type="OrthoDB" id="5423360at2759"/>
<dbReference type="AlphaFoldDB" id="A0A6A5YTT5"/>
<accession>A0A6A5YTT5</accession>
<dbReference type="SUPFAM" id="SSF75304">
    <property type="entry name" value="Amidase signature (AS) enzymes"/>
    <property type="match status" value="1"/>
</dbReference>
<organism evidence="2 3">
    <name type="scientific">Lophiotrema nucula</name>
    <dbReference type="NCBI Taxonomy" id="690887"/>
    <lineage>
        <taxon>Eukaryota</taxon>
        <taxon>Fungi</taxon>
        <taxon>Dikarya</taxon>
        <taxon>Ascomycota</taxon>
        <taxon>Pezizomycotina</taxon>
        <taxon>Dothideomycetes</taxon>
        <taxon>Pleosporomycetidae</taxon>
        <taxon>Pleosporales</taxon>
        <taxon>Lophiotremataceae</taxon>
        <taxon>Lophiotrema</taxon>
    </lineage>
</organism>
<dbReference type="Pfam" id="PF01425">
    <property type="entry name" value="Amidase"/>
    <property type="match status" value="1"/>
</dbReference>
<dbReference type="Gene3D" id="3.90.1300.10">
    <property type="entry name" value="Amidase signature (AS) domain"/>
    <property type="match status" value="1"/>
</dbReference>
<dbReference type="PANTHER" id="PTHR46310">
    <property type="entry name" value="AMIDASE 1"/>
    <property type="match status" value="1"/>
</dbReference>
<evidence type="ECO:0000313" key="2">
    <source>
        <dbReference type="EMBL" id="KAF2110416.1"/>
    </source>
</evidence>
<evidence type="ECO:0000259" key="1">
    <source>
        <dbReference type="Pfam" id="PF01425"/>
    </source>
</evidence>
<dbReference type="InterPro" id="IPR036928">
    <property type="entry name" value="AS_sf"/>
</dbReference>
<sequence>MTPAHFETEIWAGSYYPQLAIAVPSRLRSGLLQSRALDGIRISVKDMYHLKGVLTSFCNRGYQQLYGLQADAADVIARLISPGAVIVGKTHMCSFALAESPTQSVEYTFPFNPRGDGYQAPGGSSSGSAVAIASYDWLDFALGTDTTGSSRIPALANGCFALRPSTGAINMDGIVSVYSRFDTPAVFGRDLTKFKALMTALYPQGYNTEVGKAKKSLKAAKSKVIYYPPDFLPNDNKDQLRILEEFVKDLATSFDAKLLTTSIADSWAETSPVEEKHLATYLRNPFRSQFSDKYKQEPFATEFVRWMWEVGQNTTQAEHDDMTKRMEIFREWFFHSYMPIHRLEAILVLPVGTVQPNYRDTYSGVPETVTPGLRTTYLSPILGAPELSVPISQVSFKSRVSGKD</sequence>
<reference evidence="2" key="1">
    <citation type="journal article" date="2020" name="Stud. Mycol.">
        <title>101 Dothideomycetes genomes: a test case for predicting lifestyles and emergence of pathogens.</title>
        <authorList>
            <person name="Haridas S."/>
            <person name="Albert R."/>
            <person name="Binder M."/>
            <person name="Bloem J."/>
            <person name="Labutti K."/>
            <person name="Salamov A."/>
            <person name="Andreopoulos B."/>
            <person name="Baker S."/>
            <person name="Barry K."/>
            <person name="Bills G."/>
            <person name="Bluhm B."/>
            <person name="Cannon C."/>
            <person name="Castanera R."/>
            <person name="Culley D."/>
            <person name="Daum C."/>
            <person name="Ezra D."/>
            <person name="Gonzalez J."/>
            <person name="Henrissat B."/>
            <person name="Kuo A."/>
            <person name="Liang C."/>
            <person name="Lipzen A."/>
            <person name="Lutzoni F."/>
            <person name="Magnuson J."/>
            <person name="Mondo S."/>
            <person name="Nolan M."/>
            <person name="Ohm R."/>
            <person name="Pangilinan J."/>
            <person name="Park H.-J."/>
            <person name="Ramirez L."/>
            <person name="Alfaro M."/>
            <person name="Sun H."/>
            <person name="Tritt A."/>
            <person name="Yoshinaga Y."/>
            <person name="Zwiers L.-H."/>
            <person name="Turgeon B."/>
            <person name="Goodwin S."/>
            <person name="Spatafora J."/>
            <person name="Crous P."/>
            <person name="Grigoriev I."/>
        </authorList>
    </citation>
    <scope>NUCLEOTIDE SEQUENCE</scope>
    <source>
        <strain evidence="2">CBS 627.86</strain>
    </source>
</reference>
<dbReference type="EMBL" id="ML977338">
    <property type="protein sequence ID" value="KAF2110416.1"/>
    <property type="molecule type" value="Genomic_DNA"/>
</dbReference>
<proteinExistence type="predicted"/>
<protein>
    <submittedName>
        <fullName evidence="2">Amidase signature domain-containing protein</fullName>
    </submittedName>
</protein>
<gene>
    <name evidence="2" type="ORF">BDV96DRAFT_603995</name>
</gene>